<evidence type="ECO:0008006" key="4">
    <source>
        <dbReference type="Google" id="ProtNLM"/>
    </source>
</evidence>
<dbReference type="EMBL" id="LAZR01001289">
    <property type="protein sequence ID" value="KKN47220.1"/>
    <property type="molecule type" value="Genomic_DNA"/>
</dbReference>
<evidence type="ECO:0000256" key="1">
    <source>
        <dbReference type="SAM" id="MobiDB-lite"/>
    </source>
</evidence>
<feature type="compositionally biased region" description="Low complexity" evidence="1">
    <location>
        <begin position="531"/>
        <end position="546"/>
    </location>
</feature>
<comment type="caution">
    <text evidence="3">The sequence shown here is derived from an EMBL/GenBank/DDBJ whole genome shotgun (WGS) entry which is preliminary data.</text>
</comment>
<feature type="transmembrane region" description="Helical" evidence="2">
    <location>
        <begin position="112"/>
        <end position="129"/>
    </location>
</feature>
<sequence>MAVYTKHSQVIARCTQLKQLWAKRDRKIAQWYDTLSLVDELEQQHMESVVVNDPRTFYNTALHLLAPNIPHRIPVQGLDKESIAWASTIERSVTSTWRGLDREYRRRGRKSWMEYTVGLLIATGWYAVLCMATKDKLIAETWNPIEVYPDWDGEGLTSVAHVFGIGATQARRLFQRHNWPFPSVLHNKDLTVYDLWEQTDEGVINATVIENQLVKPARKEPFEEIPIFVGPAGGLPDDGPINAKRRATGQRAGGSRVDWRESVGQSILATNEGIYKNYNRSVTFLQQILRDTAQPKYWEKSRGANTILSTEDLEKRGAIFRMGEGDDLGTISMPGIPVELTSLIGSYEQMIQRGALPNALSGQVQNIPLGLMSQVAAAAVQVLGLYHKTTMGLLTDIDNTWVKGVTSGVFESESLIVPGDLAVDDILFDISYPISIPGDLIQRATVTRMIAPGARISNTTALDLFFPEIDDPQQEQAQARSDDAQTSPVFAMLTLISALREESQLLRKSGNNEDADLLDQAGLALIGQIMGQQQQQGPPTNGQRPPGEVPASGLDPATQAMMALMNISPEGQQ</sequence>
<feature type="region of interest" description="Disordered" evidence="1">
    <location>
        <begin position="531"/>
        <end position="556"/>
    </location>
</feature>
<evidence type="ECO:0000313" key="3">
    <source>
        <dbReference type="EMBL" id="KKN47220.1"/>
    </source>
</evidence>
<evidence type="ECO:0000256" key="2">
    <source>
        <dbReference type="SAM" id="Phobius"/>
    </source>
</evidence>
<keyword evidence="2" id="KW-0472">Membrane</keyword>
<protein>
    <recommendedName>
        <fullName evidence="4">Portal protein</fullName>
    </recommendedName>
</protein>
<keyword evidence="2" id="KW-1133">Transmembrane helix</keyword>
<accession>A0A0F9QSE9</accession>
<dbReference type="AlphaFoldDB" id="A0A0F9QSE9"/>
<name>A0A0F9QSE9_9ZZZZ</name>
<organism evidence="3">
    <name type="scientific">marine sediment metagenome</name>
    <dbReference type="NCBI Taxonomy" id="412755"/>
    <lineage>
        <taxon>unclassified sequences</taxon>
        <taxon>metagenomes</taxon>
        <taxon>ecological metagenomes</taxon>
    </lineage>
</organism>
<gene>
    <name evidence="3" type="ORF">LCGC14_0665090</name>
</gene>
<proteinExistence type="predicted"/>
<keyword evidence="2" id="KW-0812">Transmembrane</keyword>
<reference evidence="3" key="1">
    <citation type="journal article" date="2015" name="Nature">
        <title>Complex archaea that bridge the gap between prokaryotes and eukaryotes.</title>
        <authorList>
            <person name="Spang A."/>
            <person name="Saw J.H."/>
            <person name="Jorgensen S.L."/>
            <person name="Zaremba-Niedzwiedzka K."/>
            <person name="Martijn J."/>
            <person name="Lind A.E."/>
            <person name="van Eijk R."/>
            <person name="Schleper C."/>
            <person name="Guy L."/>
            <person name="Ettema T.J."/>
        </authorList>
    </citation>
    <scope>NUCLEOTIDE SEQUENCE</scope>
</reference>